<accession>A0ACB8AQ83</accession>
<sequence length="139" mass="16195">MTVDSVSVAEEEQAHWAKKKRRRCCRARTTPHPPSIERYKRKEGFEGSVFQPEDPGTKKLRAFLRKLDEPNMNNLLHALQAGGICNDKEFYAISQWKNEELVEFLKELEDFAVFSEECVGAAEGRVWWVVLDFGKDYWV</sequence>
<organism evidence="1 2">
    <name type="scientific">Hygrophoropsis aurantiaca</name>
    <dbReference type="NCBI Taxonomy" id="72124"/>
    <lineage>
        <taxon>Eukaryota</taxon>
        <taxon>Fungi</taxon>
        <taxon>Dikarya</taxon>
        <taxon>Basidiomycota</taxon>
        <taxon>Agaricomycotina</taxon>
        <taxon>Agaricomycetes</taxon>
        <taxon>Agaricomycetidae</taxon>
        <taxon>Boletales</taxon>
        <taxon>Coniophorineae</taxon>
        <taxon>Hygrophoropsidaceae</taxon>
        <taxon>Hygrophoropsis</taxon>
    </lineage>
</organism>
<name>A0ACB8AQ83_9AGAM</name>
<dbReference type="EMBL" id="MU267605">
    <property type="protein sequence ID" value="KAH7915079.1"/>
    <property type="molecule type" value="Genomic_DNA"/>
</dbReference>
<protein>
    <submittedName>
        <fullName evidence="1">Uncharacterized protein</fullName>
    </submittedName>
</protein>
<comment type="caution">
    <text evidence="1">The sequence shown here is derived from an EMBL/GenBank/DDBJ whole genome shotgun (WGS) entry which is preliminary data.</text>
</comment>
<gene>
    <name evidence="1" type="ORF">BJ138DRAFT_1098197</name>
</gene>
<evidence type="ECO:0000313" key="1">
    <source>
        <dbReference type="EMBL" id="KAH7915079.1"/>
    </source>
</evidence>
<keyword evidence="2" id="KW-1185">Reference proteome</keyword>
<dbReference type="Proteomes" id="UP000790377">
    <property type="component" value="Unassembled WGS sequence"/>
</dbReference>
<reference evidence="1" key="1">
    <citation type="journal article" date="2021" name="New Phytol.">
        <title>Evolutionary innovations through gain and loss of genes in the ectomycorrhizal Boletales.</title>
        <authorList>
            <person name="Wu G."/>
            <person name="Miyauchi S."/>
            <person name="Morin E."/>
            <person name="Kuo A."/>
            <person name="Drula E."/>
            <person name="Varga T."/>
            <person name="Kohler A."/>
            <person name="Feng B."/>
            <person name="Cao Y."/>
            <person name="Lipzen A."/>
            <person name="Daum C."/>
            <person name="Hundley H."/>
            <person name="Pangilinan J."/>
            <person name="Johnson J."/>
            <person name="Barry K."/>
            <person name="LaButti K."/>
            <person name="Ng V."/>
            <person name="Ahrendt S."/>
            <person name="Min B."/>
            <person name="Choi I.G."/>
            <person name="Park H."/>
            <person name="Plett J.M."/>
            <person name="Magnuson J."/>
            <person name="Spatafora J.W."/>
            <person name="Nagy L.G."/>
            <person name="Henrissat B."/>
            <person name="Grigoriev I.V."/>
            <person name="Yang Z.L."/>
            <person name="Xu J."/>
            <person name="Martin F.M."/>
        </authorList>
    </citation>
    <scope>NUCLEOTIDE SEQUENCE</scope>
    <source>
        <strain evidence="1">ATCC 28755</strain>
    </source>
</reference>
<evidence type="ECO:0000313" key="2">
    <source>
        <dbReference type="Proteomes" id="UP000790377"/>
    </source>
</evidence>
<proteinExistence type="predicted"/>